<dbReference type="PROSITE" id="PS51186">
    <property type="entry name" value="GNAT"/>
    <property type="match status" value="1"/>
</dbReference>
<dbReference type="InterPro" id="IPR016181">
    <property type="entry name" value="Acyl_CoA_acyltransferase"/>
</dbReference>
<dbReference type="CDD" id="cd04301">
    <property type="entry name" value="NAT_SF"/>
    <property type="match status" value="1"/>
</dbReference>
<protein>
    <submittedName>
        <fullName evidence="4">Unannotated protein</fullName>
    </submittedName>
</protein>
<name>A0A6J7D1B4_9ZZZZ</name>
<dbReference type="Pfam" id="PF00583">
    <property type="entry name" value="Acetyltransf_1"/>
    <property type="match status" value="1"/>
</dbReference>
<dbReference type="AlphaFoldDB" id="A0A6J7D1B4"/>
<reference evidence="4" key="1">
    <citation type="submission" date="2020-05" db="EMBL/GenBank/DDBJ databases">
        <authorList>
            <person name="Chiriac C."/>
            <person name="Salcher M."/>
            <person name="Ghai R."/>
            <person name="Kavagutti S V."/>
        </authorList>
    </citation>
    <scope>NUCLEOTIDE SEQUENCE</scope>
</reference>
<evidence type="ECO:0000256" key="1">
    <source>
        <dbReference type="ARBA" id="ARBA00022679"/>
    </source>
</evidence>
<feature type="domain" description="N-acetyltransferase" evidence="3">
    <location>
        <begin position="3"/>
        <end position="155"/>
    </location>
</feature>
<dbReference type="Gene3D" id="3.40.630.30">
    <property type="match status" value="1"/>
</dbReference>
<accession>A0A6J7D1B4</accession>
<keyword evidence="1" id="KW-0808">Transferase</keyword>
<gene>
    <name evidence="4" type="ORF">UFOPK3444_00263</name>
</gene>
<dbReference type="PANTHER" id="PTHR43877">
    <property type="entry name" value="AMINOALKYLPHOSPHONATE N-ACETYLTRANSFERASE-RELATED-RELATED"/>
    <property type="match status" value="1"/>
</dbReference>
<organism evidence="4">
    <name type="scientific">freshwater metagenome</name>
    <dbReference type="NCBI Taxonomy" id="449393"/>
    <lineage>
        <taxon>unclassified sequences</taxon>
        <taxon>metagenomes</taxon>
        <taxon>ecological metagenomes</taxon>
    </lineage>
</organism>
<dbReference type="PANTHER" id="PTHR43877:SF2">
    <property type="entry name" value="AMINOALKYLPHOSPHONATE N-ACETYLTRANSFERASE-RELATED"/>
    <property type="match status" value="1"/>
</dbReference>
<dbReference type="SUPFAM" id="SSF55729">
    <property type="entry name" value="Acyl-CoA N-acyltransferases (Nat)"/>
    <property type="match status" value="1"/>
</dbReference>
<sequence>MDRTIEGVGIEDLAELLPLMRSYCDFYEVNPADDDLETLARRLISNPGEGIQLIARNDDGEAVGFATVYWTWQTLSAERVGVMNDLFVAAESRGSGWADALIEACAQECRTQQVTSLVWQTALDNLRAQAVYDRVGAVSERWLDYSLDVSARPDG</sequence>
<evidence type="ECO:0000259" key="3">
    <source>
        <dbReference type="PROSITE" id="PS51186"/>
    </source>
</evidence>
<dbReference type="InterPro" id="IPR050832">
    <property type="entry name" value="Bact_Acetyltransf"/>
</dbReference>
<dbReference type="InterPro" id="IPR000182">
    <property type="entry name" value="GNAT_dom"/>
</dbReference>
<dbReference type="GO" id="GO:0016747">
    <property type="term" value="F:acyltransferase activity, transferring groups other than amino-acyl groups"/>
    <property type="evidence" value="ECO:0007669"/>
    <property type="project" value="InterPro"/>
</dbReference>
<dbReference type="EMBL" id="CAFBLU010000003">
    <property type="protein sequence ID" value="CAB4862674.1"/>
    <property type="molecule type" value="Genomic_DNA"/>
</dbReference>
<evidence type="ECO:0000313" key="4">
    <source>
        <dbReference type="EMBL" id="CAB4862674.1"/>
    </source>
</evidence>
<keyword evidence="2" id="KW-0012">Acyltransferase</keyword>
<evidence type="ECO:0000256" key="2">
    <source>
        <dbReference type="ARBA" id="ARBA00023315"/>
    </source>
</evidence>
<proteinExistence type="predicted"/>